<feature type="region of interest" description="Disordered" evidence="1">
    <location>
        <begin position="124"/>
        <end position="145"/>
    </location>
</feature>
<accession>A0AA90ST16</accession>
<evidence type="ECO:0000313" key="3">
    <source>
        <dbReference type="Proteomes" id="UP001178148"/>
    </source>
</evidence>
<comment type="caution">
    <text evidence="2">The sequence shown here is derived from an EMBL/GenBank/DDBJ whole genome shotgun (WGS) entry which is preliminary data.</text>
</comment>
<dbReference type="Pfam" id="PF11604">
    <property type="entry name" value="CusF_Ec"/>
    <property type="match status" value="1"/>
</dbReference>
<reference evidence="2 3" key="1">
    <citation type="journal article" date="2023" name="bioRxiv">
        <title>An intranuclear bacterial parasite of deep-sea mussels expresses apoptosis inhibitors acquired from its host.</title>
        <authorList>
            <person name="Gonzalez Porras M.A."/>
            <person name="Assie A."/>
            <person name="Tietjen M."/>
            <person name="Violette M."/>
            <person name="Kleiner M."/>
            <person name="Gruber-Vodicka H."/>
            <person name="Dubilier N."/>
            <person name="Leisch N."/>
        </authorList>
    </citation>
    <scope>NUCLEOTIDE SEQUENCE [LARGE SCALE GENOMIC DNA]</scope>
    <source>
        <strain evidence="2">IAP13</strain>
    </source>
</reference>
<evidence type="ECO:0000256" key="1">
    <source>
        <dbReference type="SAM" id="MobiDB-lite"/>
    </source>
</evidence>
<protein>
    <submittedName>
        <fullName evidence="2">Copper-binding protein</fullName>
    </submittedName>
</protein>
<dbReference type="InterPro" id="IPR042230">
    <property type="entry name" value="CusF_sf"/>
</dbReference>
<name>A0AA90ST16_9GAMM</name>
<dbReference type="Proteomes" id="UP001178148">
    <property type="component" value="Unassembled WGS sequence"/>
</dbReference>
<evidence type="ECO:0000313" key="2">
    <source>
        <dbReference type="EMBL" id="MDP0589049.1"/>
    </source>
</evidence>
<proteinExistence type="predicted"/>
<dbReference type="InterPro" id="IPR021647">
    <property type="entry name" value="CusF_Ec"/>
</dbReference>
<dbReference type="AlphaFoldDB" id="A0AA90ST16"/>
<gene>
    <name evidence="2" type="ORF">QS748_07575</name>
</gene>
<organism evidence="2 3">
    <name type="scientific">Candidatus Endonucleibacter bathymodioli</name>
    <dbReference type="NCBI Taxonomy" id="539814"/>
    <lineage>
        <taxon>Bacteria</taxon>
        <taxon>Pseudomonadati</taxon>
        <taxon>Pseudomonadota</taxon>
        <taxon>Gammaproteobacteria</taxon>
        <taxon>Oceanospirillales</taxon>
        <taxon>Endozoicomonadaceae</taxon>
        <taxon>Candidatus Endonucleibacter</taxon>
    </lineage>
</organism>
<keyword evidence="3" id="KW-1185">Reference proteome</keyword>
<sequence>MNSIGKTIYLGAIALFAISISHQSSSKSEMQHHNNKAKMHKHSNMSAVKDIGPVHGVLNKIMLDDKKVNMTHDAITDLKWPAMTMDLDVSDTVDLNVFSTNEKIMFYIKLGKDKVYRITKMMKAGKKKNHRKMKRYRKNSDHNQH</sequence>
<feature type="compositionally biased region" description="Basic residues" evidence="1">
    <location>
        <begin position="124"/>
        <end position="137"/>
    </location>
</feature>
<dbReference type="EMBL" id="JASXSV010000009">
    <property type="protein sequence ID" value="MDP0589049.1"/>
    <property type="molecule type" value="Genomic_DNA"/>
</dbReference>
<dbReference type="Gene3D" id="2.40.50.320">
    <property type="entry name" value="Copper binding periplasmic protein CusF"/>
    <property type="match status" value="1"/>
</dbReference>